<keyword evidence="10" id="KW-1185">Reference proteome</keyword>
<dbReference type="InterPro" id="IPR027640">
    <property type="entry name" value="Kinesin-like_fam"/>
</dbReference>
<dbReference type="Proteomes" id="UP000688137">
    <property type="component" value="Unassembled WGS sequence"/>
</dbReference>
<dbReference type="GO" id="GO:0005524">
    <property type="term" value="F:ATP binding"/>
    <property type="evidence" value="ECO:0007669"/>
    <property type="project" value="InterPro"/>
</dbReference>
<keyword evidence="5" id="KW-0206">Cytoskeleton</keyword>
<evidence type="ECO:0000256" key="4">
    <source>
        <dbReference type="ARBA" id="ARBA00023175"/>
    </source>
</evidence>
<dbReference type="PANTHER" id="PTHR47971:SF8">
    <property type="entry name" value="KINESIN-LIKE PROTEIN"/>
    <property type="match status" value="1"/>
</dbReference>
<dbReference type="AlphaFoldDB" id="A0A8S1N7F3"/>
<evidence type="ECO:0000256" key="1">
    <source>
        <dbReference type="ARBA" id="ARBA00004245"/>
    </source>
</evidence>
<comment type="caution">
    <text evidence="6">Lacks conserved residue(s) required for the propagation of feature annotation.</text>
</comment>
<evidence type="ECO:0000259" key="8">
    <source>
        <dbReference type="PROSITE" id="PS50067"/>
    </source>
</evidence>
<evidence type="ECO:0000256" key="7">
    <source>
        <dbReference type="SAM" id="MobiDB-lite"/>
    </source>
</evidence>
<evidence type="ECO:0000313" key="9">
    <source>
        <dbReference type="EMBL" id="CAD8088668.1"/>
    </source>
</evidence>
<dbReference type="Pfam" id="PF00225">
    <property type="entry name" value="Kinesin"/>
    <property type="match status" value="1"/>
</dbReference>
<protein>
    <recommendedName>
        <fullName evidence="8">Kinesin motor domain-containing protein</fullName>
    </recommendedName>
</protein>
<proteinExistence type="inferred from homology"/>
<keyword evidence="4" id="KW-0505">Motor protein</keyword>
<name>A0A8S1N7F3_PARPR</name>
<dbReference type="GO" id="GO:0003777">
    <property type="term" value="F:microtubule motor activity"/>
    <property type="evidence" value="ECO:0007669"/>
    <property type="project" value="InterPro"/>
</dbReference>
<dbReference type="GO" id="GO:0005874">
    <property type="term" value="C:microtubule"/>
    <property type="evidence" value="ECO:0007669"/>
    <property type="project" value="UniProtKB-KW"/>
</dbReference>
<evidence type="ECO:0000256" key="5">
    <source>
        <dbReference type="ARBA" id="ARBA00023212"/>
    </source>
</evidence>
<dbReference type="PROSITE" id="PS50067">
    <property type="entry name" value="KINESIN_MOTOR_2"/>
    <property type="match status" value="1"/>
</dbReference>
<dbReference type="GO" id="GO:0007018">
    <property type="term" value="P:microtubule-based movement"/>
    <property type="evidence" value="ECO:0007669"/>
    <property type="project" value="InterPro"/>
</dbReference>
<accession>A0A8S1N7F3</accession>
<reference evidence="9" key="1">
    <citation type="submission" date="2021-01" db="EMBL/GenBank/DDBJ databases">
        <authorList>
            <consortium name="Genoscope - CEA"/>
            <person name="William W."/>
        </authorList>
    </citation>
    <scope>NUCLEOTIDE SEQUENCE</scope>
</reference>
<keyword evidence="3" id="KW-0493">Microtubule</keyword>
<feature type="compositionally biased region" description="Low complexity" evidence="7">
    <location>
        <begin position="8"/>
        <end position="24"/>
    </location>
</feature>
<feature type="region of interest" description="Disordered" evidence="7">
    <location>
        <begin position="1"/>
        <end position="24"/>
    </location>
</feature>
<dbReference type="EMBL" id="CAJJDM010000085">
    <property type="protein sequence ID" value="CAD8088668.1"/>
    <property type="molecule type" value="Genomic_DNA"/>
</dbReference>
<evidence type="ECO:0000256" key="2">
    <source>
        <dbReference type="ARBA" id="ARBA00022490"/>
    </source>
</evidence>
<dbReference type="GO" id="GO:0007019">
    <property type="term" value="P:microtubule depolymerization"/>
    <property type="evidence" value="ECO:0007669"/>
    <property type="project" value="TreeGrafter"/>
</dbReference>
<evidence type="ECO:0000256" key="6">
    <source>
        <dbReference type="PROSITE-ProRule" id="PRU00283"/>
    </source>
</evidence>
<evidence type="ECO:0000256" key="3">
    <source>
        <dbReference type="ARBA" id="ARBA00022701"/>
    </source>
</evidence>
<gene>
    <name evidence="9" type="ORF">PPRIM_AZ9-3.1.T0820020</name>
</gene>
<organism evidence="9 10">
    <name type="scientific">Paramecium primaurelia</name>
    <dbReference type="NCBI Taxonomy" id="5886"/>
    <lineage>
        <taxon>Eukaryota</taxon>
        <taxon>Sar</taxon>
        <taxon>Alveolata</taxon>
        <taxon>Ciliophora</taxon>
        <taxon>Intramacronucleata</taxon>
        <taxon>Oligohymenophorea</taxon>
        <taxon>Peniculida</taxon>
        <taxon>Parameciidae</taxon>
        <taxon>Paramecium</taxon>
    </lineage>
</organism>
<evidence type="ECO:0000313" key="10">
    <source>
        <dbReference type="Proteomes" id="UP000688137"/>
    </source>
</evidence>
<dbReference type="GO" id="GO:0008017">
    <property type="term" value="F:microtubule binding"/>
    <property type="evidence" value="ECO:0007669"/>
    <property type="project" value="InterPro"/>
</dbReference>
<dbReference type="PANTHER" id="PTHR47971">
    <property type="entry name" value="KINESIN-RELATED PROTEIN 6"/>
    <property type="match status" value="1"/>
</dbReference>
<comment type="subcellular location">
    <subcellularLocation>
        <location evidence="1">Cytoplasm</location>
        <location evidence="1">Cytoskeleton</location>
    </subcellularLocation>
</comment>
<feature type="domain" description="Kinesin motor" evidence="8">
    <location>
        <begin position="1"/>
        <end position="57"/>
    </location>
</feature>
<sequence length="57" mass="6163">MKVIEQGSSSRITASSSSNSDSSRSYAILQIKLTREYRSHGKFSLIDLAGSVRGADI</sequence>
<comment type="similarity">
    <text evidence="6">Belongs to the TRAFAC class myosin-kinesin ATPase superfamily. Kinesin family.</text>
</comment>
<dbReference type="InterPro" id="IPR001752">
    <property type="entry name" value="Kinesin_motor_dom"/>
</dbReference>
<keyword evidence="2" id="KW-0963">Cytoplasm</keyword>
<comment type="caution">
    <text evidence="9">The sequence shown here is derived from an EMBL/GenBank/DDBJ whole genome shotgun (WGS) entry which is preliminary data.</text>
</comment>